<organism evidence="1 2">
    <name type="scientific">Duganella dendranthematis</name>
    <dbReference type="NCBI Taxonomy" id="2728021"/>
    <lineage>
        <taxon>Bacteria</taxon>
        <taxon>Pseudomonadati</taxon>
        <taxon>Pseudomonadota</taxon>
        <taxon>Betaproteobacteria</taxon>
        <taxon>Burkholderiales</taxon>
        <taxon>Oxalobacteraceae</taxon>
        <taxon>Telluria group</taxon>
        <taxon>Duganella</taxon>
    </lineage>
</organism>
<proteinExistence type="predicted"/>
<dbReference type="Pfam" id="PF08982">
    <property type="entry name" value="AtaL"/>
    <property type="match status" value="1"/>
</dbReference>
<accession>A0ABX6MHA2</accession>
<evidence type="ECO:0000313" key="2">
    <source>
        <dbReference type="Proteomes" id="UP000503117"/>
    </source>
</evidence>
<dbReference type="Gene3D" id="3.30.530.20">
    <property type="match status" value="1"/>
</dbReference>
<dbReference type="InterPro" id="IPR015075">
    <property type="entry name" value="AtaL"/>
</dbReference>
<dbReference type="Proteomes" id="UP000503117">
    <property type="component" value="Chromosome"/>
</dbReference>
<dbReference type="InterPro" id="IPR023393">
    <property type="entry name" value="START-like_dom_sf"/>
</dbReference>
<reference evidence="1 2" key="1">
    <citation type="submission" date="2020-04" db="EMBL/GenBank/DDBJ databases">
        <title>Genome sequencing of novel species.</title>
        <authorList>
            <person name="Heo J."/>
            <person name="Kim S.-J."/>
            <person name="Kim J.-S."/>
            <person name="Hong S.-B."/>
            <person name="Kwon S.-W."/>
        </authorList>
    </citation>
    <scope>NUCLEOTIDE SEQUENCE [LARGE SCALE GENOMIC DNA]</scope>
    <source>
        <strain evidence="1 2">AF9R3</strain>
    </source>
</reference>
<dbReference type="RefSeq" id="WP_169114322.1">
    <property type="nucleotide sequence ID" value="NZ_CP051684.1"/>
</dbReference>
<protein>
    <submittedName>
        <fullName evidence="1">DUF1857 family protein</fullName>
    </submittedName>
</protein>
<evidence type="ECO:0000313" key="1">
    <source>
        <dbReference type="EMBL" id="QJD93405.1"/>
    </source>
</evidence>
<keyword evidence="2" id="KW-1185">Reference proteome</keyword>
<dbReference type="EMBL" id="CP051684">
    <property type="protein sequence ID" value="QJD93405.1"/>
    <property type="molecule type" value="Genomic_DNA"/>
</dbReference>
<name>A0ABX6MHA2_9BURK</name>
<dbReference type="SUPFAM" id="SSF55961">
    <property type="entry name" value="Bet v1-like"/>
    <property type="match status" value="1"/>
</dbReference>
<sequence>MIYAVKEISVNCFREQSDPLLTRAQLWAGLQQKARNGVPFIPAMTHCEVLEDSEHGLLREVAIRGKSARERVTFYPPKKTVFARLSGPVDGLIVNEILEGPDGDLKLRFSFALQLVDVDSGTESERKFSASMCEDYSSAVDSALAEIRRAVKAGQL</sequence>
<gene>
    <name evidence="1" type="ORF">HH213_26995</name>
</gene>